<name>A0A811BLF4_9VIRU</name>
<protein>
    <submittedName>
        <fullName evidence="1">Uncharacterized protein</fullName>
    </submittedName>
</protein>
<evidence type="ECO:0000313" key="1">
    <source>
        <dbReference type="EMBL" id="BCU02799.1"/>
    </source>
</evidence>
<reference evidence="1" key="1">
    <citation type="submission" date="2021-04" db="EMBL/GenBank/DDBJ databases">
        <title>Draft Genome Sequence of Pandoravirus japonicus, Isolated from the Sabaishi River of Niigata, Japan.</title>
        <authorList>
            <person name="Hosokawa N."/>
            <person name="Takahashi H."/>
            <person name="Aoki K."/>
            <person name="Takemura M."/>
        </authorList>
    </citation>
    <scope>NUCLEOTIDE SEQUENCE</scope>
</reference>
<sequence length="384" mass="41655">MALLAADGPSLGDVENVLALPKRMEGTEEPLEDGDAIAEPTASAYVRTTDPPCRLLPTGSAYDAAYDFYTLDTDPMEFAEHVPEPYRAVMQSGAATTVYDARQLIKGVKINANTQDLPLGRRAYVLNTERGACALDRRQYIDLRQRAQGLVDAHGKESLDDDQVLWQAPLDELAQWLSEPQFASRAVANDRARRLVTWRVARAYVDELKGMRATGEEPPGHLTTGEGAILDLLDAVRDSNAAGGLTQDSAIAELILAVALQYRGALDELRGLFDGETTVASVLAIESLLLGPTLLPDEPLLHDNDTEEAALAIFGAFIQDDWSVYEDVLSAAARSDAQTLAEHIIQERLGSELSPGLSNALADEAEMNGHDELAQLFREASGHY</sequence>
<dbReference type="EMBL" id="LC625835">
    <property type="protein sequence ID" value="BCU02799.1"/>
    <property type="molecule type" value="Genomic_DNA"/>
</dbReference>
<dbReference type="Proteomes" id="UP001253637">
    <property type="component" value="Segment"/>
</dbReference>
<organism evidence="1 2">
    <name type="scientific">Pandoravirus japonicus</name>
    <dbReference type="NCBI Taxonomy" id="2823154"/>
    <lineage>
        <taxon>Viruses</taxon>
        <taxon>Pandoravirus</taxon>
    </lineage>
</organism>
<accession>A0A811BLF4</accession>
<evidence type="ECO:0000313" key="2">
    <source>
        <dbReference type="Proteomes" id="UP001253637"/>
    </source>
</evidence>
<proteinExistence type="predicted"/>